<comment type="subcellular location">
    <subcellularLocation>
        <location evidence="1">Membrane</location>
        <topology evidence="1">Multi-pass membrane protein</topology>
    </subcellularLocation>
</comment>
<protein>
    <recommendedName>
        <fullName evidence="7">EXS domain-containing protein</fullName>
    </recommendedName>
</protein>
<dbReference type="Pfam" id="PF03124">
    <property type="entry name" value="EXS"/>
    <property type="match status" value="1"/>
</dbReference>
<dbReference type="Proteomes" id="UP001164743">
    <property type="component" value="Chromosome 4A"/>
</dbReference>
<feature type="domain" description="EXS" evidence="7">
    <location>
        <begin position="186"/>
        <end position="408"/>
    </location>
</feature>
<keyword evidence="4 6" id="KW-0472">Membrane</keyword>
<gene>
    <name evidence="8" type="ORF">PtA15_4A551</name>
</gene>
<dbReference type="RefSeq" id="XP_053019655.1">
    <property type="nucleotide sequence ID" value="XM_053168447.1"/>
</dbReference>
<organism evidence="8 9">
    <name type="scientific">Puccinia triticina</name>
    <dbReference type="NCBI Taxonomy" id="208348"/>
    <lineage>
        <taxon>Eukaryota</taxon>
        <taxon>Fungi</taxon>
        <taxon>Dikarya</taxon>
        <taxon>Basidiomycota</taxon>
        <taxon>Pucciniomycotina</taxon>
        <taxon>Pucciniomycetes</taxon>
        <taxon>Pucciniales</taxon>
        <taxon>Pucciniaceae</taxon>
        <taxon>Puccinia</taxon>
    </lineage>
</organism>
<proteinExistence type="predicted"/>
<dbReference type="PROSITE" id="PS51380">
    <property type="entry name" value="EXS"/>
    <property type="match status" value="1"/>
</dbReference>
<evidence type="ECO:0000313" key="8">
    <source>
        <dbReference type="EMBL" id="WAQ84100.1"/>
    </source>
</evidence>
<accession>A0ABY7CG84</accession>
<evidence type="ECO:0000256" key="5">
    <source>
        <dbReference type="SAM" id="MobiDB-lite"/>
    </source>
</evidence>
<name>A0ABY7CG84_9BASI</name>
<evidence type="ECO:0000256" key="6">
    <source>
        <dbReference type="SAM" id="Phobius"/>
    </source>
</evidence>
<feature type="region of interest" description="Disordered" evidence="5">
    <location>
        <begin position="429"/>
        <end position="486"/>
    </location>
</feature>
<evidence type="ECO:0000256" key="1">
    <source>
        <dbReference type="ARBA" id="ARBA00004141"/>
    </source>
</evidence>
<feature type="compositionally biased region" description="Pro residues" evidence="5">
    <location>
        <begin position="470"/>
        <end position="486"/>
    </location>
</feature>
<sequence length="486" mass="52150">MRLGFPRGAGLPSPAPPPPASQLVTMFALVFPQPFRLLALLAGALLGSAGALHCHAVHAPAPGPLHRPLYYAGLSLGTSTLLGLLLVHLLRRLLQLPAADPAPLLPLLAGLPAILSLLVPSPLAPFAARFRAPHRKLHAALARILRLSRAPAHPTRFPDIIIADLLTSLARPIADLALLLALLLRLRPPAQAALAILVNALPYLLRLKQCLNDLAVSPANKRRSALNALKYASAIPMVAVQQTRRLGGPGAGPSTAVWLATCLLNSAYSTYWDVANDWGFSLPQIVALFPHHPSQQQPHRKTELEGPAGPAPTSTRILFPAPERNSVYLALIASNAVLRHLWLLALLTPSSGPRSGFAIQAAEVLRRALWLLLRLEWADLSAPSATLPAGYALLELPPHHPDDSDDEQDEHDQQQPALIARADIPLLADSKSPPHSHPARPYTVLEIDERIEPPGLSVTPHSTNSSFFHRPPPTTSLPNPTPLEPS</sequence>
<keyword evidence="2 6" id="KW-0812">Transmembrane</keyword>
<feature type="transmembrane region" description="Helical" evidence="6">
    <location>
        <begin position="35"/>
        <end position="57"/>
    </location>
</feature>
<evidence type="ECO:0000256" key="4">
    <source>
        <dbReference type="ARBA" id="ARBA00023136"/>
    </source>
</evidence>
<dbReference type="EMBL" id="CP110424">
    <property type="protein sequence ID" value="WAQ84100.1"/>
    <property type="molecule type" value="Genomic_DNA"/>
</dbReference>
<evidence type="ECO:0000313" key="9">
    <source>
        <dbReference type="Proteomes" id="UP001164743"/>
    </source>
</evidence>
<evidence type="ECO:0000259" key="7">
    <source>
        <dbReference type="PROSITE" id="PS51380"/>
    </source>
</evidence>
<evidence type="ECO:0000256" key="3">
    <source>
        <dbReference type="ARBA" id="ARBA00022989"/>
    </source>
</evidence>
<reference evidence="8" key="1">
    <citation type="submission" date="2022-10" db="EMBL/GenBank/DDBJ databases">
        <title>Puccinia triticina Genome sequencing and assembly.</title>
        <authorList>
            <person name="Li C."/>
        </authorList>
    </citation>
    <scope>NUCLEOTIDE SEQUENCE</scope>
    <source>
        <strain evidence="8">Pt15</strain>
    </source>
</reference>
<keyword evidence="3 6" id="KW-1133">Transmembrane helix</keyword>
<feature type="transmembrane region" description="Helical" evidence="6">
    <location>
        <begin position="102"/>
        <end position="128"/>
    </location>
</feature>
<dbReference type="InterPro" id="IPR004342">
    <property type="entry name" value="EXS_C"/>
</dbReference>
<feature type="region of interest" description="Disordered" evidence="5">
    <location>
        <begin position="394"/>
        <end position="414"/>
    </location>
</feature>
<feature type="region of interest" description="Disordered" evidence="5">
    <location>
        <begin position="294"/>
        <end position="314"/>
    </location>
</feature>
<keyword evidence="9" id="KW-1185">Reference proteome</keyword>
<evidence type="ECO:0000256" key="2">
    <source>
        <dbReference type="ARBA" id="ARBA00022692"/>
    </source>
</evidence>
<dbReference type="PANTHER" id="PTHR10783">
    <property type="entry name" value="XENOTROPIC AND POLYTROPIC RETROVIRUS RECEPTOR 1-RELATED"/>
    <property type="match status" value="1"/>
</dbReference>
<dbReference type="GeneID" id="77809342"/>
<feature type="transmembrane region" description="Helical" evidence="6">
    <location>
        <begin position="69"/>
        <end position="90"/>
    </location>
</feature>
<dbReference type="PANTHER" id="PTHR10783:SF46">
    <property type="entry name" value="PROTEIN ERD1 HOMOLOG 2"/>
    <property type="match status" value="1"/>
</dbReference>